<sequence>MLLNAVVIVLREVLEASLIISVFLALSQILNRSLKWMLLALILGLISGVIYALTIRHVSMAFGGIGQELVNASINILIFIALLIFVHVVPHQNDRRCRVLTILAIMSTVILAMMREGSEVLLFITGFFGVPDLLGPVLMGGAVGAGLGVSVGVFIYYFIVNLIPRHGVWVGYLLLLFVAGSLMSQAIEFLIQADLFTSSEPIWNSSNIIDEHSVAGQLLFALVGYEATPQISQVIAYLFSMATLFCVAMFSFIKRDRNS</sequence>
<gene>
    <name evidence="7" type="ORF">GCM10008964_12800</name>
</gene>
<dbReference type="EMBL" id="BAAADG010000004">
    <property type="protein sequence ID" value="GAA0222708.1"/>
    <property type="molecule type" value="Genomic_DNA"/>
</dbReference>
<evidence type="ECO:0000313" key="7">
    <source>
        <dbReference type="EMBL" id="GAA0222708.1"/>
    </source>
</evidence>
<dbReference type="RefSeq" id="WP_286304573.1">
    <property type="nucleotide sequence ID" value="NZ_AP027741.1"/>
</dbReference>
<evidence type="ECO:0000256" key="4">
    <source>
        <dbReference type="ARBA" id="ARBA00022989"/>
    </source>
</evidence>
<organism evidence="7 8">
    <name type="scientific">Methylophaga marina</name>
    <dbReference type="NCBI Taxonomy" id="45495"/>
    <lineage>
        <taxon>Bacteria</taxon>
        <taxon>Pseudomonadati</taxon>
        <taxon>Pseudomonadota</taxon>
        <taxon>Gammaproteobacteria</taxon>
        <taxon>Thiotrichales</taxon>
        <taxon>Piscirickettsiaceae</taxon>
        <taxon>Methylophaga</taxon>
    </lineage>
</organism>
<dbReference type="Proteomes" id="UP001501476">
    <property type="component" value="Unassembled WGS sequence"/>
</dbReference>
<protein>
    <submittedName>
        <fullName evidence="7">FTR1 family protein</fullName>
    </submittedName>
</protein>
<evidence type="ECO:0000313" key="8">
    <source>
        <dbReference type="Proteomes" id="UP001501476"/>
    </source>
</evidence>
<dbReference type="InterPro" id="IPR004923">
    <property type="entry name" value="FTR1/Fip1/EfeU"/>
</dbReference>
<reference evidence="8" key="1">
    <citation type="journal article" date="2019" name="Int. J. Syst. Evol. Microbiol.">
        <title>The Global Catalogue of Microorganisms (GCM) 10K type strain sequencing project: providing services to taxonomists for standard genome sequencing and annotation.</title>
        <authorList>
            <consortium name="The Broad Institute Genomics Platform"/>
            <consortium name="The Broad Institute Genome Sequencing Center for Infectious Disease"/>
            <person name="Wu L."/>
            <person name="Ma J."/>
        </authorList>
    </citation>
    <scope>NUCLEOTIDE SEQUENCE [LARGE SCALE GENOMIC DNA]</scope>
    <source>
        <strain evidence="8">JCM 6886</strain>
    </source>
</reference>
<keyword evidence="4 6" id="KW-1133">Transmembrane helix</keyword>
<keyword evidence="5 6" id="KW-0472">Membrane</keyword>
<proteinExistence type="inferred from homology"/>
<evidence type="ECO:0000256" key="1">
    <source>
        <dbReference type="ARBA" id="ARBA00004141"/>
    </source>
</evidence>
<feature type="transmembrane region" description="Helical" evidence="6">
    <location>
        <begin position="70"/>
        <end position="90"/>
    </location>
</feature>
<evidence type="ECO:0000256" key="3">
    <source>
        <dbReference type="ARBA" id="ARBA00022692"/>
    </source>
</evidence>
<evidence type="ECO:0000256" key="2">
    <source>
        <dbReference type="ARBA" id="ARBA00008333"/>
    </source>
</evidence>
<comment type="subcellular location">
    <subcellularLocation>
        <location evidence="1">Membrane</location>
        <topology evidence="1">Multi-pass membrane protein</topology>
    </subcellularLocation>
</comment>
<evidence type="ECO:0000256" key="6">
    <source>
        <dbReference type="SAM" id="Phobius"/>
    </source>
</evidence>
<name>A0ABP3D403_9GAMM</name>
<keyword evidence="8" id="KW-1185">Reference proteome</keyword>
<comment type="similarity">
    <text evidence="2">Belongs to the oxidase-dependent Fe transporter (OFeT) (TC 9.A.10.1) family.</text>
</comment>
<feature type="transmembrane region" description="Helical" evidence="6">
    <location>
        <begin position="38"/>
        <end position="58"/>
    </location>
</feature>
<feature type="transmembrane region" description="Helical" evidence="6">
    <location>
        <begin position="134"/>
        <end position="159"/>
    </location>
</feature>
<feature type="transmembrane region" description="Helical" evidence="6">
    <location>
        <begin position="171"/>
        <end position="191"/>
    </location>
</feature>
<feature type="transmembrane region" description="Helical" evidence="6">
    <location>
        <begin position="6"/>
        <end position="26"/>
    </location>
</feature>
<feature type="transmembrane region" description="Helical" evidence="6">
    <location>
        <begin position="97"/>
        <end position="114"/>
    </location>
</feature>
<feature type="transmembrane region" description="Helical" evidence="6">
    <location>
        <begin position="234"/>
        <end position="253"/>
    </location>
</feature>
<comment type="caution">
    <text evidence="7">The sequence shown here is derived from an EMBL/GenBank/DDBJ whole genome shotgun (WGS) entry which is preliminary data.</text>
</comment>
<dbReference type="Pfam" id="PF03239">
    <property type="entry name" value="FTR1"/>
    <property type="match status" value="1"/>
</dbReference>
<keyword evidence="3 6" id="KW-0812">Transmembrane</keyword>
<evidence type="ECO:0000256" key="5">
    <source>
        <dbReference type="ARBA" id="ARBA00023136"/>
    </source>
</evidence>
<dbReference type="PANTHER" id="PTHR31632:SF2">
    <property type="entry name" value="PLASMA MEMBRANE IRON PERMEASE"/>
    <property type="match status" value="1"/>
</dbReference>
<dbReference type="PANTHER" id="PTHR31632">
    <property type="entry name" value="IRON TRANSPORTER FTH1"/>
    <property type="match status" value="1"/>
</dbReference>
<accession>A0ABP3D403</accession>